<evidence type="ECO:0000256" key="1">
    <source>
        <dbReference type="SAM" id="MobiDB-lite"/>
    </source>
</evidence>
<proteinExistence type="predicted"/>
<organism evidence="2 3">
    <name type="scientific">Thermosinus carboxydivorans Nor1</name>
    <dbReference type="NCBI Taxonomy" id="401526"/>
    <lineage>
        <taxon>Bacteria</taxon>
        <taxon>Bacillati</taxon>
        <taxon>Bacillota</taxon>
        <taxon>Negativicutes</taxon>
        <taxon>Selenomonadales</taxon>
        <taxon>Sporomusaceae</taxon>
        <taxon>Thermosinus</taxon>
    </lineage>
</organism>
<feature type="region of interest" description="Disordered" evidence="1">
    <location>
        <begin position="47"/>
        <end position="109"/>
    </location>
</feature>
<accession>A1HN08</accession>
<dbReference type="Proteomes" id="UP000005139">
    <property type="component" value="Unassembled WGS sequence"/>
</dbReference>
<feature type="compositionally biased region" description="Basic and acidic residues" evidence="1">
    <location>
        <begin position="58"/>
        <end position="88"/>
    </location>
</feature>
<comment type="caution">
    <text evidence="2">The sequence shown here is derived from an EMBL/GenBank/DDBJ whole genome shotgun (WGS) entry which is preliminary data.</text>
</comment>
<dbReference type="eggNOG" id="ENOG5033199">
    <property type="taxonomic scope" value="Bacteria"/>
</dbReference>
<reference evidence="2 3" key="2">
    <citation type="submission" date="2007-01" db="EMBL/GenBank/DDBJ databases">
        <title>Sequencing of the draft genome and assembly of Thermosinus carboxydivorans Nor1.</title>
        <authorList>
            <consortium name="US DOE Joint Genome Institute (JGI-PGF)"/>
            <person name="Copeland A."/>
            <person name="Lucas S."/>
            <person name="Lapidus A."/>
            <person name="Barry K."/>
            <person name="Glavina del Rio T."/>
            <person name="Dalin E."/>
            <person name="Tice H."/>
            <person name="Bruce D."/>
            <person name="Pitluck S."/>
            <person name="Richardson P."/>
        </authorList>
    </citation>
    <scope>NUCLEOTIDE SEQUENCE [LARGE SCALE GENOMIC DNA]</scope>
    <source>
        <strain evidence="2 3">Nor1</strain>
    </source>
</reference>
<feature type="compositionally biased region" description="Basic and acidic residues" evidence="1">
    <location>
        <begin position="98"/>
        <end position="109"/>
    </location>
</feature>
<sequence length="109" mass="12425">MNIRPMDLQVLITRATEVSKAQEITDHQPTLQQQIFGQQWQQVTANRQQQVQGAAKNEGGKIQREKEYKEKQDRGSNRKGQAEKEIHSKPVHSASAEDPIRGHNVDLKT</sequence>
<dbReference type="EMBL" id="AAWL01000002">
    <property type="protein sequence ID" value="EAX48746.1"/>
    <property type="molecule type" value="Genomic_DNA"/>
</dbReference>
<keyword evidence="3" id="KW-1185">Reference proteome</keyword>
<dbReference type="RefSeq" id="WP_007288517.1">
    <property type="nucleotide sequence ID" value="NZ_AAWL01000002.1"/>
</dbReference>
<gene>
    <name evidence="2" type="ORF">TcarDRAFT_2218</name>
</gene>
<protein>
    <submittedName>
        <fullName evidence="2">Uncharacterized protein</fullName>
    </submittedName>
</protein>
<dbReference type="OrthoDB" id="1683475at2"/>
<reference evidence="2 3" key="1">
    <citation type="submission" date="2007-01" db="EMBL/GenBank/DDBJ databases">
        <title>Annotation of the draft genome assembly of Thermosinus carboxydivorans Nor1.</title>
        <authorList>
            <consortium name="US DOE Joint Genome Institute (JGI-ORNL)"/>
            <person name="Larimer F."/>
            <person name="Land M."/>
            <person name="Hauser L."/>
        </authorList>
    </citation>
    <scope>NUCLEOTIDE SEQUENCE [LARGE SCALE GENOMIC DNA]</scope>
    <source>
        <strain evidence="2 3">Nor1</strain>
    </source>
</reference>
<evidence type="ECO:0000313" key="2">
    <source>
        <dbReference type="EMBL" id="EAX48746.1"/>
    </source>
</evidence>
<evidence type="ECO:0000313" key="3">
    <source>
        <dbReference type="Proteomes" id="UP000005139"/>
    </source>
</evidence>
<name>A1HN08_9FIRM</name>
<dbReference type="AlphaFoldDB" id="A1HN08"/>